<evidence type="ECO:0000313" key="1">
    <source>
        <dbReference type="EMBL" id="JAP16776.1"/>
    </source>
</evidence>
<dbReference type="EMBL" id="GEDG01023392">
    <property type="protein sequence ID" value="JAP16776.1"/>
    <property type="molecule type" value="Transcribed_RNA"/>
</dbReference>
<name>A0A0V0H982_SOLCH</name>
<protein>
    <submittedName>
        <fullName evidence="1">Putative ovule protein</fullName>
    </submittedName>
</protein>
<organism evidence="1">
    <name type="scientific">Solanum chacoense</name>
    <name type="common">Chaco potato</name>
    <dbReference type="NCBI Taxonomy" id="4108"/>
    <lineage>
        <taxon>Eukaryota</taxon>
        <taxon>Viridiplantae</taxon>
        <taxon>Streptophyta</taxon>
        <taxon>Embryophyta</taxon>
        <taxon>Tracheophyta</taxon>
        <taxon>Spermatophyta</taxon>
        <taxon>Magnoliopsida</taxon>
        <taxon>eudicotyledons</taxon>
        <taxon>Gunneridae</taxon>
        <taxon>Pentapetalae</taxon>
        <taxon>asterids</taxon>
        <taxon>lamiids</taxon>
        <taxon>Solanales</taxon>
        <taxon>Solanaceae</taxon>
        <taxon>Solanoideae</taxon>
        <taxon>Solaneae</taxon>
        <taxon>Solanum</taxon>
    </lineage>
</organism>
<accession>A0A0V0H982</accession>
<sequence length="71" mass="8127">MHVCSLAYWVRSKLSGFCGFEVNGRCHCKNLKIITNFQYFSSRCLAYLSSAPFCCTFFSTSLAVNKSEIFY</sequence>
<reference evidence="1" key="1">
    <citation type="submission" date="2015-12" db="EMBL/GenBank/DDBJ databases">
        <title>Gene expression during late stages of embryo sac development: a critical building block for successful pollen-pistil interactions.</title>
        <authorList>
            <person name="Liu Y."/>
            <person name="Joly V."/>
            <person name="Sabar M."/>
            <person name="Matton D.P."/>
        </authorList>
    </citation>
    <scope>NUCLEOTIDE SEQUENCE</scope>
</reference>
<proteinExistence type="predicted"/>
<dbReference type="AlphaFoldDB" id="A0A0V0H982"/>